<evidence type="ECO:0000313" key="3">
    <source>
        <dbReference type="Proteomes" id="UP000583929"/>
    </source>
</evidence>
<organism evidence="2 3">
    <name type="scientific">Cannabis sativa</name>
    <name type="common">Hemp</name>
    <name type="synonym">Marijuana</name>
    <dbReference type="NCBI Taxonomy" id="3483"/>
    <lineage>
        <taxon>Eukaryota</taxon>
        <taxon>Viridiplantae</taxon>
        <taxon>Streptophyta</taxon>
        <taxon>Embryophyta</taxon>
        <taxon>Tracheophyta</taxon>
        <taxon>Spermatophyta</taxon>
        <taxon>Magnoliopsida</taxon>
        <taxon>eudicotyledons</taxon>
        <taxon>Gunneridae</taxon>
        <taxon>Pentapetalae</taxon>
        <taxon>rosids</taxon>
        <taxon>fabids</taxon>
        <taxon>Rosales</taxon>
        <taxon>Cannabaceae</taxon>
        <taxon>Cannabis</taxon>
    </lineage>
</organism>
<dbReference type="AlphaFoldDB" id="A0A7J6EFS4"/>
<dbReference type="InterPro" id="IPR052929">
    <property type="entry name" value="RNase_H-like_EbsB-rel"/>
</dbReference>
<dbReference type="GO" id="GO:0003676">
    <property type="term" value="F:nucleic acid binding"/>
    <property type="evidence" value="ECO:0007669"/>
    <property type="project" value="InterPro"/>
</dbReference>
<accession>A0A7J6EFS4</accession>
<dbReference type="GO" id="GO:0004523">
    <property type="term" value="F:RNA-DNA hybrid ribonuclease activity"/>
    <property type="evidence" value="ECO:0007669"/>
    <property type="project" value="InterPro"/>
</dbReference>
<evidence type="ECO:0000259" key="1">
    <source>
        <dbReference type="Pfam" id="PF13456"/>
    </source>
</evidence>
<gene>
    <name evidence="2" type="ORF">G4B88_001077</name>
</gene>
<proteinExistence type="predicted"/>
<dbReference type="PANTHER" id="PTHR47074">
    <property type="entry name" value="BNAC02G40300D PROTEIN"/>
    <property type="match status" value="1"/>
</dbReference>
<dbReference type="InterPro" id="IPR002156">
    <property type="entry name" value="RNaseH_domain"/>
</dbReference>
<dbReference type="Proteomes" id="UP000583929">
    <property type="component" value="Unassembled WGS sequence"/>
</dbReference>
<evidence type="ECO:0000313" key="2">
    <source>
        <dbReference type="EMBL" id="KAF4356529.1"/>
    </source>
</evidence>
<dbReference type="Pfam" id="PF13456">
    <property type="entry name" value="RVT_3"/>
    <property type="match status" value="1"/>
</dbReference>
<protein>
    <recommendedName>
        <fullName evidence="1">RNase H type-1 domain-containing protein</fullName>
    </recommendedName>
</protein>
<name>A0A7J6EFS4_CANSA</name>
<comment type="caution">
    <text evidence="2">The sequence shown here is derived from an EMBL/GenBank/DDBJ whole genome shotgun (WGS) entry which is preliminary data.</text>
</comment>
<reference evidence="2 3" key="1">
    <citation type="journal article" date="2020" name="bioRxiv">
        <title>Sequence and annotation of 42 cannabis genomes reveals extensive copy number variation in cannabinoid synthesis and pathogen resistance genes.</title>
        <authorList>
            <person name="Mckernan K.J."/>
            <person name="Helbert Y."/>
            <person name="Kane L.T."/>
            <person name="Ebling H."/>
            <person name="Zhang L."/>
            <person name="Liu B."/>
            <person name="Eaton Z."/>
            <person name="Mclaughlin S."/>
            <person name="Kingan S."/>
            <person name="Baybayan P."/>
            <person name="Concepcion G."/>
            <person name="Jordan M."/>
            <person name="Riva A."/>
            <person name="Barbazuk W."/>
            <person name="Harkins T."/>
        </authorList>
    </citation>
    <scope>NUCLEOTIDE SEQUENCE [LARGE SCALE GENOMIC DNA]</scope>
    <source>
        <strain evidence="3">cv. Jamaican Lion 4</strain>
        <tissue evidence="2">Leaf</tissue>
    </source>
</reference>
<dbReference type="PANTHER" id="PTHR47074:SF48">
    <property type="entry name" value="POLYNUCLEOTIDYL TRANSFERASE, RIBONUCLEASE H-LIKE SUPERFAMILY PROTEIN"/>
    <property type="match status" value="1"/>
</dbReference>
<sequence>MKILGSQEAFHSPSDVRFKSLLRIKPSMNRSDWITWSLSPNGIYSVASNYKLRFRNSDIAECSNKYKEEDIIHALWLCPKAQTVWKHLGFPKIIPRNIKKAADVFWWLYDHLLKEDFIKFMGLTWLVWQRRNSFVFQHKIIDDKIWTSWALDLIALHLEPHQQTLKNPTIQPNLSWQPPPQNFFLINSHASLVFGQAGCGISVVIRDPNGSLVVAKTAYIPACFSVLLAEAAAILLGVQLAIRWSISNAQVGSNS</sequence>
<dbReference type="EMBL" id="JAATIQ010000428">
    <property type="protein sequence ID" value="KAF4356529.1"/>
    <property type="molecule type" value="Genomic_DNA"/>
</dbReference>
<feature type="domain" description="RNase H type-1" evidence="1">
    <location>
        <begin position="196"/>
        <end position="251"/>
    </location>
</feature>
<keyword evidence="3" id="KW-1185">Reference proteome</keyword>